<dbReference type="OrthoDB" id="1157330at2"/>
<dbReference type="Gene3D" id="3.40.50.850">
    <property type="entry name" value="Isochorismatase-like"/>
    <property type="match status" value="1"/>
</dbReference>
<dbReference type="InterPro" id="IPR036380">
    <property type="entry name" value="Isochorismatase-like_sf"/>
</dbReference>
<dbReference type="GO" id="GO:0016787">
    <property type="term" value="F:hydrolase activity"/>
    <property type="evidence" value="ECO:0007669"/>
    <property type="project" value="UniProtKB-KW"/>
</dbReference>
<dbReference type="Pfam" id="PF00857">
    <property type="entry name" value="Isochorismatase"/>
    <property type="match status" value="1"/>
</dbReference>
<comment type="caution">
    <text evidence="3">The sequence shown here is derived from an EMBL/GenBank/DDBJ whole genome shotgun (WGS) entry which is preliminary data.</text>
</comment>
<protein>
    <submittedName>
        <fullName evidence="3">Nicotinamidase-like amidase</fullName>
    </submittedName>
</protein>
<dbReference type="CDD" id="cd01014">
    <property type="entry name" value="nicotinamidase_related"/>
    <property type="match status" value="1"/>
</dbReference>
<dbReference type="PATRIC" id="fig|50340.43.peg.6168"/>
<accession>A0A0M9GH07</accession>
<dbReference type="SUPFAM" id="SSF52499">
    <property type="entry name" value="Isochorismatase-like hydrolases"/>
    <property type="match status" value="1"/>
</dbReference>
<proteinExistence type="predicted"/>
<dbReference type="STRING" id="50340.PF66_02776"/>
<dbReference type="RefSeq" id="WP_054062984.1">
    <property type="nucleotide sequence ID" value="NZ_JSYZ01000009.1"/>
</dbReference>
<feature type="domain" description="Isochorismatase-like" evidence="2">
    <location>
        <begin position="9"/>
        <end position="174"/>
    </location>
</feature>
<dbReference type="EMBL" id="JSYZ01000009">
    <property type="protein sequence ID" value="KPA90714.1"/>
    <property type="molecule type" value="Genomic_DNA"/>
</dbReference>
<name>A0A0M9GH07_9PSED</name>
<reference evidence="3 4" key="1">
    <citation type="journal article" date="2015" name="PLoS ONE">
        <title>Rice-Infecting Pseudomonas Genomes Are Highly Accessorized and Harbor Multiple Putative Virulence Mechanisms to Cause Sheath Brown Rot.</title>
        <authorList>
            <person name="Quibod I.L."/>
            <person name="Grande G."/>
            <person name="Oreiro E.G."/>
            <person name="Borja F.N."/>
            <person name="Dossa G.S."/>
            <person name="Mauleon R."/>
            <person name="Cruz C.V."/>
            <person name="Oliva R."/>
        </authorList>
    </citation>
    <scope>NUCLEOTIDE SEQUENCE [LARGE SCALE GENOMIC DNA]</scope>
    <source>
        <strain evidence="3 4">IRRI 6609</strain>
    </source>
</reference>
<dbReference type="InterPro" id="IPR050272">
    <property type="entry name" value="Isochorismatase-like_hydrls"/>
</dbReference>
<keyword evidence="1" id="KW-0378">Hydrolase</keyword>
<organism evidence="3 4">
    <name type="scientific">Pseudomonas asplenii</name>
    <dbReference type="NCBI Taxonomy" id="53407"/>
    <lineage>
        <taxon>Bacteria</taxon>
        <taxon>Pseudomonadati</taxon>
        <taxon>Pseudomonadota</taxon>
        <taxon>Gammaproteobacteria</taxon>
        <taxon>Pseudomonadales</taxon>
        <taxon>Pseudomonadaceae</taxon>
        <taxon>Pseudomonas</taxon>
    </lineage>
</organism>
<dbReference type="InterPro" id="IPR000868">
    <property type="entry name" value="Isochorismatase-like_dom"/>
</dbReference>
<keyword evidence="4" id="KW-1185">Reference proteome</keyword>
<evidence type="ECO:0000313" key="3">
    <source>
        <dbReference type="EMBL" id="KPA90714.1"/>
    </source>
</evidence>
<evidence type="ECO:0000259" key="2">
    <source>
        <dbReference type="Pfam" id="PF00857"/>
    </source>
</evidence>
<dbReference type="PANTHER" id="PTHR43540:SF14">
    <property type="entry name" value="ISOCHORISMATASE"/>
    <property type="match status" value="1"/>
</dbReference>
<dbReference type="PANTHER" id="PTHR43540">
    <property type="entry name" value="PEROXYUREIDOACRYLATE/UREIDOACRYLATE AMIDOHYDROLASE-RELATED"/>
    <property type="match status" value="1"/>
</dbReference>
<evidence type="ECO:0000256" key="1">
    <source>
        <dbReference type="ARBA" id="ARBA00022801"/>
    </source>
</evidence>
<sequence length="180" mass="19290">MQVHSSQRSALLIIDMQVGLFHGPDKPWDGEQVLARITALVGQARESCAPIFALRHTGPQGSPIEAGSAAWQVLPELGLDPAADHLLDKSRPSCFFETGLAEQLDDAGVKRLVIVGMKTQYCVDSTCRLARDLGFEAVLVGDAHTCMDTPGLSARAIVEHHNATLNGAFVQVMKAADVSF</sequence>
<evidence type="ECO:0000313" key="4">
    <source>
        <dbReference type="Proteomes" id="UP000037931"/>
    </source>
</evidence>
<gene>
    <name evidence="3" type="ORF">PF66_02776</name>
</gene>
<dbReference type="Proteomes" id="UP000037931">
    <property type="component" value="Unassembled WGS sequence"/>
</dbReference>
<dbReference type="AlphaFoldDB" id="A0A0M9GH07"/>